<organism evidence="1 2">
    <name type="scientific">Giardia intestinalis (strain ATCC 50803 / WB clone C6)</name>
    <name type="common">Giardia lamblia</name>
    <dbReference type="NCBI Taxonomy" id="184922"/>
    <lineage>
        <taxon>Eukaryota</taxon>
        <taxon>Metamonada</taxon>
        <taxon>Diplomonadida</taxon>
        <taxon>Hexamitidae</taxon>
        <taxon>Giardiinae</taxon>
        <taxon>Giardia</taxon>
    </lineage>
</organism>
<dbReference type="OMA" id="HMTDAYL"/>
<accession>D3KH41</accession>
<dbReference type="AlphaFoldDB" id="D3KH41"/>
<sequence length="697" mass="79024">MCATPASIKFHTWLTKDLGYAPHDERLRPHPKNFDCLSASNESFQEELMRHTVSPGEYTRIRKIFRIMELQKQKIAATNASTQMSVGEQPSKLLELVQSVLVDTDTYAKSEESTRNQLTKIVHLTRVNEALDGIVQSLNAFRGACGSALVDSTNLSETATSERDLLSAQEQATRQFTMSTKHRLATLLRQLKSEIESAIHQLKVFLRDDEEVFEESNETYPDTHPRLGFVYKATLRNIKEGEAILAELDLLRMRENDLLLTYCNESFELAPENITSQVIKHLMTKTPQLGAVLLKAEVFGLQRCSSFLQDHSRELENCGRRTKRLVDELVSAMNKTNTLRQKTENQLQQIEYLTDTIQRTNKKIEATVTSSGREEHRQLLTEKLDGIWKVFSDIHASLDTYSSLSAITSFRDMYAHSLAIRELEQGSSSSAVLMRLKEIIRTGATIPLSQDSVSERMVTEEHRHRKVISHVAHSDDILPGLYSHQLRDSVDCIQSVYELFKLLNHSKRHFFTSMFTKTCLSRNWEVQNQVFDALDSFLARIDGYQESLKSIFSKRIINDHMTDAYLTPSGVTKLGGTANPHLKLDRGTGIVQGIKVAQLDGWVVDTHTLLKQREVMAPNVFSSLISNKLSALYKSMAPYLLQGESFNSAIDVSVDTLIETNDSQLTVLQTDLALYDSTLRELEHVISVIRNFYSTPI</sequence>
<gene>
    <name evidence="1" type="ORF">GL50803_0095001</name>
</gene>
<name>D3KH41_GIAIC</name>
<reference evidence="1 2" key="1">
    <citation type="journal article" date="2007" name="Science">
        <title>Genomic minimalism in the early diverging intestinal parasite Giardia lamblia.</title>
        <authorList>
            <person name="Morrison H.G."/>
            <person name="McArthur A.G."/>
            <person name="Gillin F.D."/>
            <person name="Aley S.B."/>
            <person name="Adam R.D."/>
            <person name="Olsen G.J."/>
            <person name="Best A.A."/>
            <person name="Cande W.Z."/>
            <person name="Chen F."/>
            <person name="Cipriano M.J."/>
            <person name="Davids B.J."/>
            <person name="Dawson S.C."/>
            <person name="Elmendorf H.G."/>
            <person name="Hehl A.B."/>
            <person name="Holder M.E."/>
            <person name="Huse S.M."/>
            <person name="Kim U.U."/>
            <person name="Lasek-Nesselquist E."/>
            <person name="Manning G."/>
            <person name="Nigam A."/>
            <person name="Nixon J.E."/>
            <person name="Palm D."/>
            <person name="Passamaneck N.E."/>
            <person name="Prabhu A."/>
            <person name="Reich C.I."/>
            <person name="Reiner D.S."/>
            <person name="Samuelson J."/>
            <person name="Svard S.G."/>
            <person name="Sogin M.L."/>
        </authorList>
    </citation>
    <scope>NUCLEOTIDE SEQUENCE [LARGE SCALE GENOMIC DNA]</scope>
    <source>
        <strain evidence="1 2">WB C6</strain>
    </source>
</reference>
<evidence type="ECO:0000313" key="1">
    <source>
        <dbReference type="EMBL" id="KAE8305759.1"/>
    </source>
</evidence>
<dbReference type="HOGENOM" id="CLU_395610_0_0_1"/>
<evidence type="ECO:0000313" key="2">
    <source>
        <dbReference type="Proteomes" id="UP000001548"/>
    </source>
</evidence>
<dbReference type="EMBL" id="AACB03000001">
    <property type="protein sequence ID" value="KAE8305759.1"/>
    <property type="molecule type" value="Genomic_DNA"/>
</dbReference>
<dbReference type="Proteomes" id="UP000001548">
    <property type="component" value="Unassembled WGS sequence"/>
</dbReference>
<proteinExistence type="predicted"/>
<keyword evidence="2" id="KW-1185">Reference proteome</keyword>
<comment type="caution">
    <text evidence="1">The sequence shown here is derived from an EMBL/GenBank/DDBJ whole genome shotgun (WGS) entry which is preliminary data.</text>
</comment>
<protein>
    <submittedName>
        <fullName evidence="1">Uncharacterized protein</fullName>
    </submittedName>
</protein>
<dbReference type="VEuPathDB" id="GiardiaDB:GL50803_95001"/>